<sequence length="728" mass="78217">MRRHVPLPMTAALVGTALALLVAACRPTAETPQPPQPRWAVNPARTGPDRPPLGHSLFDSISRHEQDGRYVQDIPFPFDALLRRIDERAGCDAAAPCSRAVLIPLGRSLQRLTASPDFFAHPRVVAAVDGEGARATTAHALLKDRLYLGYQEQAGLIEVISYNEAAGRFEFQLVHDYRAGTTPRVSYARRDVCAACHQNLAPIFSRPVWAETNANPRVAAALQRHGDAFFGVPVRRGVDIPGAIDASTDRANLFGVWQRLWRDGCGGNDAAGRRCRGAALLAALQYRLSGERGFDERAARWRVDFLPAFLRAWRARWPAGLAIPNPDLANRDPLPPGTATEPTGAVLAGVPARFEPLLPRPPLEVWRLDASASLPPPVASPPQQQAASVARRTIAGLGGFFSAAEIIALDRHLHDRGGGQQRQYVARCTLERTTASLRFDCDQAQTPATAQLRGRLLLRGARIEAGTVDGLAVVGHPPLHQLTVAPGTGLAAEGTVLRLQHRDLRARLADGAVIDRITLRWPDGTGGTVADATITVIDDLAPLRAAIAALSDDTGPASPFAAQPFDRPRLVAALFSHLGMSGSDDCCDPAVRLPPPRVEAAAPPTPSRGPARPFAAFYPPCAGCHATGERSPPNFLAGTGAQVAANMAHCAPRLYARLAMWRREPALREKTPMPPPLALPYPHTSLPPAEAASLERTAAELLRIETGRSPQLDALLVNDYEALRPCLP</sequence>
<gene>
    <name evidence="3" type="ORF">ACFOLC_11305</name>
</gene>
<evidence type="ECO:0000256" key="1">
    <source>
        <dbReference type="SAM" id="MobiDB-lite"/>
    </source>
</evidence>
<dbReference type="PROSITE" id="PS51257">
    <property type="entry name" value="PROKAR_LIPOPROTEIN"/>
    <property type="match status" value="1"/>
</dbReference>
<protein>
    <recommendedName>
        <fullName evidence="5">Cytochrome c domain-containing protein</fullName>
    </recommendedName>
</protein>
<proteinExistence type="predicted"/>
<evidence type="ECO:0008006" key="5">
    <source>
        <dbReference type="Google" id="ProtNLM"/>
    </source>
</evidence>
<feature type="signal peptide" evidence="2">
    <location>
        <begin position="1"/>
        <end position="19"/>
    </location>
</feature>
<dbReference type="RefSeq" id="WP_386759353.1">
    <property type="nucleotide sequence ID" value="NZ_JBHRXK010000004.1"/>
</dbReference>
<keyword evidence="2" id="KW-0732">Signal</keyword>
<reference evidence="4" key="1">
    <citation type="journal article" date="2019" name="Int. J. Syst. Evol. Microbiol.">
        <title>The Global Catalogue of Microorganisms (GCM) 10K type strain sequencing project: providing services to taxonomists for standard genome sequencing and annotation.</title>
        <authorList>
            <consortium name="The Broad Institute Genomics Platform"/>
            <consortium name="The Broad Institute Genome Sequencing Center for Infectious Disease"/>
            <person name="Wu L."/>
            <person name="Ma J."/>
        </authorList>
    </citation>
    <scope>NUCLEOTIDE SEQUENCE [LARGE SCALE GENOMIC DNA]</scope>
    <source>
        <strain evidence="4">KCTC 42875</strain>
    </source>
</reference>
<evidence type="ECO:0000256" key="2">
    <source>
        <dbReference type="SAM" id="SignalP"/>
    </source>
</evidence>
<feature type="region of interest" description="Disordered" evidence="1">
    <location>
        <begin position="28"/>
        <end position="50"/>
    </location>
</feature>
<dbReference type="EMBL" id="JBHRXK010000004">
    <property type="protein sequence ID" value="MFC3551595.1"/>
    <property type="molecule type" value="Genomic_DNA"/>
</dbReference>
<accession>A0ABV7RQ29</accession>
<name>A0ABV7RQ29_9GAMM</name>
<feature type="chain" id="PRO_5046437988" description="Cytochrome c domain-containing protein" evidence="2">
    <location>
        <begin position="20"/>
        <end position="728"/>
    </location>
</feature>
<organism evidence="3 4">
    <name type="scientific">Lysobacter cavernae</name>
    <dbReference type="NCBI Taxonomy" id="1685901"/>
    <lineage>
        <taxon>Bacteria</taxon>
        <taxon>Pseudomonadati</taxon>
        <taxon>Pseudomonadota</taxon>
        <taxon>Gammaproteobacteria</taxon>
        <taxon>Lysobacterales</taxon>
        <taxon>Lysobacteraceae</taxon>
        <taxon>Lysobacter</taxon>
    </lineage>
</organism>
<keyword evidence="4" id="KW-1185">Reference proteome</keyword>
<comment type="caution">
    <text evidence="3">The sequence shown here is derived from an EMBL/GenBank/DDBJ whole genome shotgun (WGS) entry which is preliminary data.</text>
</comment>
<evidence type="ECO:0000313" key="4">
    <source>
        <dbReference type="Proteomes" id="UP001595740"/>
    </source>
</evidence>
<dbReference type="Proteomes" id="UP001595740">
    <property type="component" value="Unassembled WGS sequence"/>
</dbReference>
<evidence type="ECO:0000313" key="3">
    <source>
        <dbReference type="EMBL" id="MFC3551595.1"/>
    </source>
</evidence>